<comment type="caution">
    <text evidence="1">The sequence shown here is derived from an EMBL/GenBank/DDBJ whole genome shotgun (WGS) entry which is preliminary data.</text>
</comment>
<dbReference type="AlphaFoldDB" id="A0A4R7FSK7"/>
<dbReference type="Proteomes" id="UP000295344">
    <property type="component" value="Unassembled WGS sequence"/>
</dbReference>
<reference evidence="1 2" key="1">
    <citation type="submission" date="2019-03" db="EMBL/GenBank/DDBJ databases">
        <title>Genomic Encyclopedia of Archaeal and Bacterial Type Strains, Phase II (KMG-II): from individual species to whole genera.</title>
        <authorList>
            <person name="Goeker M."/>
        </authorList>
    </citation>
    <scope>NUCLEOTIDE SEQUENCE [LARGE SCALE GENOMIC DNA]</scope>
    <source>
        <strain evidence="1 2">DSM 24782</strain>
    </source>
</reference>
<evidence type="ECO:0008006" key="3">
    <source>
        <dbReference type="Google" id="ProtNLM"/>
    </source>
</evidence>
<sequence length="166" mass="18651">MSVLELPEAARRVLGAARCSIREDEDGYWISEGEGEIRYLVRRTPDHLRLVRYDRGDDPLWQMSADDAVDLVRFLMVELGPVARQYRGLIPVVFPTFDPGVSAGFDRRIDDEGIVVRQGDRIRGVFPAEDPFGVSRSTDFTWYADVDPDRISELILTTSVAPAPPG</sequence>
<protein>
    <recommendedName>
        <fullName evidence="3">Immunity protein 61 of polymorphic toxin system</fullName>
    </recommendedName>
</protein>
<accession>A0A4R7FSK7</accession>
<gene>
    <name evidence="1" type="ORF">CLV52_1422</name>
</gene>
<name>A0A4R7FSK7_9MICO</name>
<evidence type="ECO:0000313" key="1">
    <source>
        <dbReference type="EMBL" id="TDS80852.1"/>
    </source>
</evidence>
<evidence type="ECO:0000313" key="2">
    <source>
        <dbReference type="Proteomes" id="UP000295344"/>
    </source>
</evidence>
<dbReference type="RefSeq" id="WP_133765516.1">
    <property type="nucleotide sequence ID" value="NZ_BAAARP010000001.1"/>
</dbReference>
<keyword evidence="2" id="KW-1185">Reference proteome</keyword>
<dbReference type="EMBL" id="SOAM01000001">
    <property type="protein sequence ID" value="TDS80852.1"/>
    <property type="molecule type" value="Genomic_DNA"/>
</dbReference>
<organism evidence="1 2">
    <name type="scientific">Amnibacterium kyonggiense</name>
    <dbReference type="NCBI Taxonomy" id="595671"/>
    <lineage>
        <taxon>Bacteria</taxon>
        <taxon>Bacillati</taxon>
        <taxon>Actinomycetota</taxon>
        <taxon>Actinomycetes</taxon>
        <taxon>Micrococcales</taxon>
        <taxon>Microbacteriaceae</taxon>
        <taxon>Amnibacterium</taxon>
    </lineage>
</organism>
<proteinExistence type="predicted"/>